<comment type="caution">
    <text evidence="2">The sequence shown here is derived from an EMBL/GenBank/DDBJ whole genome shotgun (WGS) entry which is preliminary data.</text>
</comment>
<accession>A0ABV9SPA0</accession>
<sequence>MINSEWGKSSYSEGATNCVECRSDEHSAQVRDTQHRDHGHLTFPPHEWAAFVGELHSL</sequence>
<evidence type="ECO:0000313" key="2">
    <source>
        <dbReference type="EMBL" id="MFC4868550.1"/>
    </source>
</evidence>
<organism evidence="2 3">
    <name type="scientific">Streptomonospora arabica</name>
    <dbReference type="NCBI Taxonomy" id="412417"/>
    <lineage>
        <taxon>Bacteria</taxon>
        <taxon>Bacillati</taxon>
        <taxon>Actinomycetota</taxon>
        <taxon>Actinomycetes</taxon>
        <taxon>Streptosporangiales</taxon>
        <taxon>Nocardiopsidaceae</taxon>
        <taxon>Streptomonospora</taxon>
    </lineage>
</organism>
<reference evidence="3" key="1">
    <citation type="journal article" date="2019" name="Int. J. Syst. Evol. Microbiol.">
        <title>The Global Catalogue of Microorganisms (GCM) 10K type strain sequencing project: providing services to taxonomists for standard genome sequencing and annotation.</title>
        <authorList>
            <consortium name="The Broad Institute Genomics Platform"/>
            <consortium name="The Broad Institute Genome Sequencing Center for Infectious Disease"/>
            <person name="Wu L."/>
            <person name="Ma J."/>
        </authorList>
    </citation>
    <scope>NUCLEOTIDE SEQUENCE [LARGE SCALE GENOMIC DNA]</scope>
    <source>
        <strain evidence="3">CGMCC 4.7304</strain>
    </source>
</reference>
<name>A0ABV9SPA0_9ACTN</name>
<dbReference type="InterPro" id="IPR007278">
    <property type="entry name" value="DUF397"/>
</dbReference>
<feature type="domain" description="DUF397" evidence="1">
    <location>
        <begin position="5"/>
        <end position="55"/>
    </location>
</feature>
<dbReference type="Pfam" id="PF04149">
    <property type="entry name" value="DUF397"/>
    <property type="match status" value="1"/>
</dbReference>
<dbReference type="Proteomes" id="UP001595858">
    <property type="component" value="Unassembled WGS sequence"/>
</dbReference>
<evidence type="ECO:0000313" key="3">
    <source>
        <dbReference type="Proteomes" id="UP001595858"/>
    </source>
</evidence>
<proteinExistence type="predicted"/>
<gene>
    <name evidence="2" type="ORF">ACFPCZ_18090</name>
</gene>
<dbReference type="RefSeq" id="WP_344145070.1">
    <property type="nucleotide sequence ID" value="NZ_BAAAQI010000012.1"/>
</dbReference>
<protein>
    <submittedName>
        <fullName evidence="2">DUF397 domain-containing protein</fullName>
    </submittedName>
</protein>
<dbReference type="EMBL" id="JBHSIY010000015">
    <property type="protein sequence ID" value="MFC4868550.1"/>
    <property type="molecule type" value="Genomic_DNA"/>
</dbReference>
<keyword evidence="3" id="KW-1185">Reference proteome</keyword>
<evidence type="ECO:0000259" key="1">
    <source>
        <dbReference type="Pfam" id="PF04149"/>
    </source>
</evidence>